<reference evidence="4" key="2">
    <citation type="submission" date="2025-04" db="UniProtKB">
        <authorList>
            <consortium name="RefSeq"/>
        </authorList>
    </citation>
    <scope>IDENTIFICATION</scope>
    <source>
        <strain evidence="4">Aabys</strain>
    </source>
</reference>
<dbReference type="GO" id="GO:0005813">
    <property type="term" value="C:centrosome"/>
    <property type="evidence" value="ECO:0007669"/>
    <property type="project" value="TreeGrafter"/>
</dbReference>
<dbReference type="STRING" id="7370.A0A1I8MVD0"/>
<sequence>MSGFVKGVCEDLCPANEAKLRIKEKLLHYFEYKNGQKHVSGKLVKCFSRSAADKKIPRPQDMRTEACLQRCVEYLLKDIVLDTRKPFNIVYDFIFDRLRSVRQEIVMQDYNAGQTIKLMEPMIMFLCYSRYRLCEEAIDNFDPKICEQHLQECLKRALVCYDEIDIKKMNLLEIRRRIFVESLYQMFNLGSPEAMKRCFTLDDDIKLDPLFALVFKICLSYSQGNYYRVFNGIQSLPHILCAIGSLKLPILRRKLYQLFSHAYSSKQLLVPVDFVLRLCAHASKYELFEDCKYYNIKLSEDQQSLHFQKSDFKNDLPVLKCKQEKFVNVKIKNIYLPEILLLKRI</sequence>
<dbReference type="VEuPathDB" id="VectorBase:MDOMA2_005300"/>
<dbReference type="RefSeq" id="XP_005181235.1">
    <property type="nucleotide sequence ID" value="XM_005181178.3"/>
</dbReference>
<reference evidence="2" key="1">
    <citation type="submission" date="2020-05" db="UniProtKB">
        <authorList>
            <consortium name="EnsemblMetazoa"/>
        </authorList>
    </citation>
    <scope>IDENTIFICATION</scope>
    <source>
        <strain evidence="2">Aabys</strain>
    </source>
</reference>
<dbReference type="InterPro" id="IPR045107">
    <property type="entry name" value="SAC3/GANP/THP3"/>
</dbReference>
<dbReference type="GeneID" id="101896634"/>
<organism evidence="2">
    <name type="scientific">Musca domestica</name>
    <name type="common">House fly</name>
    <dbReference type="NCBI Taxonomy" id="7370"/>
    <lineage>
        <taxon>Eukaryota</taxon>
        <taxon>Metazoa</taxon>
        <taxon>Ecdysozoa</taxon>
        <taxon>Arthropoda</taxon>
        <taxon>Hexapoda</taxon>
        <taxon>Insecta</taxon>
        <taxon>Pterygota</taxon>
        <taxon>Neoptera</taxon>
        <taxon>Endopterygota</taxon>
        <taxon>Diptera</taxon>
        <taxon>Brachycera</taxon>
        <taxon>Muscomorpha</taxon>
        <taxon>Muscoidea</taxon>
        <taxon>Muscidae</taxon>
        <taxon>Musca</taxon>
    </lineage>
</organism>
<accession>A0A1I8MVD0</accession>
<dbReference type="GO" id="GO:0051225">
    <property type="term" value="P:spindle assembly"/>
    <property type="evidence" value="ECO:0007669"/>
    <property type="project" value="TreeGrafter"/>
</dbReference>
<dbReference type="KEGG" id="mde:101896634"/>
<dbReference type="PANTHER" id="PTHR12436">
    <property type="entry name" value="80 KDA MCM3-ASSOCIATED PROTEIN"/>
    <property type="match status" value="1"/>
</dbReference>
<dbReference type="VEuPathDB" id="VectorBase:MDOA008821"/>
<proteinExistence type="predicted"/>
<dbReference type="Gene3D" id="1.25.40.990">
    <property type="match status" value="1"/>
</dbReference>
<dbReference type="InterPro" id="IPR005062">
    <property type="entry name" value="SAC3/GANP/THP3_conserved"/>
</dbReference>
<gene>
    <name evidence="2" type="primary">101896634</name>
    <name evidence="4" type="synonym">LOC101896634</name>
</gene>
<dbReference type="Pfam" id="PF03399">
    <property type="entry name" value="SAC3_GANP"/>
    <property type="match status" value="1"/>
</dbReference>
<dbReference type="eggNOG" id="KOG1860">
    <property type="taxonomic scope" value="Eukaryota"/>
</dbReference>
<dbReference type="EnsemblMetazoa" id="MDOA008821-RA">
    <property type="protein sequence ID" value="MDOA008821-PA"/>
    <property type="gene ID" value="MDOA008821"/>
</dbReference>
<dbReference type="GO" id="GO:0005819">
    <property type="term" value="C:spindle"/>
    <property type="evidence" value="ECO:0007669"/>
    <property type="project" value="TreeGrafter"/>
</dbReference>
<keyword evidence="3" id="KW-1185">Reference proteome</keyword>
<dbReference type="Proteomes" id="UP001652621">
    <property type="component" value="Unplaced"/>
</dbReference>
<evidence type="ECO:0000259" key="1">
    <source>
        <dbReference type="Pfam" id="PF03399"/>
    </source>
</evidence>
<evidence type="ECO:0000313" key="2">
    <source>
        <dbReference type="EnsemblMetazoa" id="MDOA008821-PA"/>
    </source>
</evidence>
<evidence type="ECO:0000313" key="3">
    <source>
        <dbReference type="Proteomes" id="UP001652621"/>
    </source>
</evidence>
<dbReference type="GO" id="GO:0005634">
    <property type="term" value="C:nucleus"/>
    <property type="evidence" value="ECO:0007669"/>
    <property type="project" value="TreeGrafter"/>
</dbReference>
<feature type="domain" description="SAC3/GANP/THP3 conserved" evidence="1">
    <location>
        <begin position="12"/>
        <end position="299"/>
    </location>
</feature>
<dbReference type="PANTHER" id="PTHR12436:SF38">
    <property type="entry name" value="SAC3 DOMAIN-CONTAINING PROTEIN 1"/>
    <property type="match status" value="1"/>
</dbReference>
<evidence type="ECO:0000313" key="4">
    <source>
        <dbReference type="RefSeq" id="XP_005181235.1"/>
    </source>
</evidence>
<dbReference type="GO" id="GO:0051298">
    <property type="term" value="P:centrosome duplication"/>
    <property type="evidence" value="ECO:0007669"/>
    <property type="project" value="TreeGrafter"/>
</dbReference>
<dbReference type="OrthoDB" id="264795at2759"/>
<name>A0A1I8MVD0_MUSDO</name>
<protein>
    <submittedName>
        <fullName evidence="4">SAC3 domain-containing protein 1 isoform X1</fullName>
    </submittedName>
</protein>
<dbReference type="AlphaFoldDB" id="A0A1I8MVD0"/>